<evidence type="ECO:0000256" key="7">
    <source>
        <dbReference type="ARBA" id="ARBA00023170"/>
    </source>
</evidence>
<dbReference type="PROSITE" id="PS51030">
    <property type="entry name" value="NUCLEAR_REC_DBD_2"/>
    <property type="match status" value="1"/>
</dbReference>
<dbReference type="SMART" id="SM00399">
    <property type="entry name" value="ZnF_C4"/>
    <property type="match status" value="1"/>
</dbReference>
<reference evidence="11" key="1">
    <citation type="submission" date="2022-10" db="EMBL/GenBank/DDBJ databases">
        <title>Genome assembly of Pristionchus species.</title>
        <authorList>
            <person name="Yoshida K."/>
            <person name="Sommer R.J."/>
        </authorList>
    </citation>
    <scope>NUCLEOTIDE SEQUENCE [LARGE SCALE GENOMIC DNA]</scope>
    <source>
        <strain evidence="11">RS5460</strain>
    </source>
</reference>
<dbReference type="GO" id="GO:0003700">
    <property type="term" value="F:DNA-binding transcription factor activity"/>
    <property type="evidence" value="ECO:0007669"/>
    <property type="project" value="InterPro"/>
</dbReference>
<gene>
    <name evidence="10" type="ORF">PMAYCL1PPCAC_10432</name>
</gene>
<sequence length="267" mass="31134">LSMSGRVCLVCDSPIHVAYLRIDACRACATFFKRTLRAGRSYSCRRGCLNMTRGKLACPSCRFKRCEEIGLSYLIPLKKRSRNGTWTVAIDTQAMTISDTLIDRMATAYRDSCCRRLLHEKSYIYERELWPFAHSSEELYTGDFASFYGIFRLVMRESASLMPIVFRYFERYSNSLQVSLFRNFLSKFIMIECIYLTSKYFRNRQVFMASLITVADIENIGDWTVGSTIMHKDDFNRNVMDFTIEYIDLLTPVITRCDLSEKEFHAL</sequence>
<dbReference type="PANTHER" id="PTHR46011:SF6">
    <property type="entry name" value="HIGH ZINC ACTIVATED NUCLEAR RECEPTOR PROTEIN"/>
    <property type="match status" value="1"/>
</dbReference>
<organism evidence="10 11">
    <name type="scientific">Pristionchus mayeri</name>
    <dbReference type="NCBI Taxonomy" id="1317129"/>
    <lineage>
        <taxon>Eukaryota</taxon>
        <taxon>Metazoa</taxon>
        <taxon>Ecdysozoa</taxon>
        <taxon>Nematoda</taxon>
        <taxon>Chromadorea</taxon>
        <taxon>Rhabditida</taxon>
        <taxon>Rhabditina</taxon>
        <taxon>Diplogasteromorpha</taxon>
        <taxon>Diplogasteroidea</taxon>
        <taxon>Neodiplogasteridae</taxon>
        <taxon>Pristionchus</taxon>
    </lineage>
</organism>
<proteinExistence type="predicted"/>
<dbReference type="Gene3D" id="3.30.50.10">
    <property type="entry name" value="Erythroid Transcription Factor GATA-1, subunit A"/>
    <property type="match status" value="1"/>
</dbReference>
<evidence type="ECO:0000313" key="11">
    <source>
        <dbReference type="Proteomes" id="UP001328107"/>
    </source>
</evidence>
<evidence type="ECO:0000313" key="10">
    <source>
        <dbReference type="EMBL" id="GMR40237.1"/>
    </source>
</evidence>
<keyword evidence="4" id="KW-0805">Transcription regulation</keyword>
<evidence type="ECO:0000256" key="5">
    <source>
        <dbReference type="ARBA" id="ARBA00023125"/>
    </source>
</evidence>
<dbReference type="Proteomes" id="UP001328107">
    <property type="component" value="Unassembled WGS sequence"/>
</dbReference>
<feature type="non-terminal residue" evidence="10">
    <location>
        <position position="267"/>
    </location>
</feature>
<dbReference type="AlphaFoldDB" id="A0AAN4ZFE3"/>
<keyword evidence="5" id="KW-0238">DNA-binding</keyword>
<dbReference type="GO" id="GO:0005634">
    <property type="term" value="C:nucleus"/>
    <property type="evidence" value="ECO:0007669"/>
    <property type="project" value="TreeGrafter"/>
</dbReference>
<keyword evidence="3" id="KW-0862">Zinc</keyword>
<evidence type="ECO:0000259" key="9">
    <source>
        <dbReference type="PROSITE" id="PS51030"/>
    </source>
</evidence>
<evidence type="ECO:0000256" key="1">
    <source>
        <dbReference type="ARBA" id="ARBA00022723"/>
    </source>
</evidence>
<evidence type="ECO:0000256" key="3">
    <source>
        <dbReference type="ARBA" id="ARBA00022833"/>
    </source>
</evidence>
<dbReference type="GO" id="GO:0008270">
    <property type="term" value="F:zinc ion binding"/>
    <property type="evidence" value="ECO:0007669"/>
    <property type="project" value="UniProtKB-KW"/>
</dbReference>
<feature type="domain" description="Nuclear receptor" evidence="9">
    <location>
        <begin position="5"/>
        <end position="78"/>
    </location>
</feature>
<evidence type="ECO:0000256" key="6">
    <source>
        <dbReference type="ARBA" id="ARBA00023163"/>
    </source>
</evidence>
<protein>
    <recommendedName>
        <fullName evidence="9">Nuclear receptor domain-containing protein</fullName>
    </recommendedName>
</protein>
<evidence type="ECO:0000256" key="2">
    <source>
        <dbReference type="ARBA" id="ARBA00022771"/>
    </source>
</evidence>
<keyword evidence="2" id="KW-0863">Zinc-finger</keyword>
<dbReference type="EMBL" id="BTRK01000003">
    <property type="protein sequence ID" value="GMR40237.1"/>
    <property type="molecule type" value="Genomic_DNA"/>
</dbReference>
<keyword evidence="8" id="KW-0539">Nucleus</keyword>
<dbReference type="InterPro" id="IPR001628">
    <property type="entry name" value="Znf_hrmn_rcpt"/>
</dbReference>
<accession>A0AAN4ZFE3</accession>
<keyword evidence="7" id="KW-0675">Receptor</keyword>
<keyword evidence="6" id="KW-0804">Transcription</keyword>
<dbReference type="GO" id="GO:0043565">
    <property type="term" value="F:sequence-specific DNA binding"/>
    <property type="evidence" value="ECO:0007669"/>
    <property type="project" value="InterPro"/>
</dbReference>
<feature type="non-terminal residue" evidence="10">
    <location>
        <position position="1"/>
    </location>
</feature>
<dbReference type="InterPro" id="IPR013088">
    <property type="entry name" value="Znf_NHR/GATA"/>
</dbReference>
<dbReference type="SUPFAM" id="SSF57716">
    <property type="entry name" value="Glucocorticoid receptor-like (DNA-binding domain)"/>
    <property type="match status" value="1"/>
</dbReference>
<dbReference type="PANTHER" id="PTHR46011">
    <property type="entry name" value="NUCLEAR HORMONE RECEPTOR FAMILY MEMBER NHR-86-RELATED"/>
    <property type="match status" value="1"/>
</dbReference>
<keyword evidence="11" id="KW-1185">Reference proteome</keyword>
<comment type="caution">
    <text evidence="10">The sequence shown here is derived from an EMBL/GenBank/DDBJ whole genome shotgun (WGS) entry which is preliminary data.</text>
</comment>
<name>A0AAN4ZFE3_9BILA</name>
<evidence type="ECO:0000256" key="4">
    <source>
        <dbReference type="ARBA" id="ARBA00023015"/>
    </source>
</evidence>
<dbReference type="Pfam" id="PF00105">
    <property type="entry name" value="zf-C4"/>
    <property type="match status" value="1"/>
</dbReference>
<keyword evidence="1" id="KW-0479">Metal-binding</keyword>
<evidence type="ECO:0000256" key="8">
    <source>
        <dbReference type="ARBA" id="ARBA00023242"/>
    </source>
</evidence>